<dbReference type="InterPro" id="IPR050808">
    <property type="entry name" value="Phage_Integrase"/>
</dbReference>
<evidence type="ECO:0000256" key="2">
    <source>
        <dbReference type="ARBA" id="ARBA00008857"/>
    </source>
</evidence>
<dbReference type="GO" id="GO:0015074">
    <property type="term" value="P:DNA integration"/>
    <property type="evidence" value="ECO:0007669"/>
    <property type="project" value="UniProtKB-KW"/>
</dbReference>
<dbReference type="SUPFAM" id="SSF56349">
    <property type="entry name" value="DNA breaking-rejoining enzymes"/>
    <property type="match status" value="1"/>
</dbReference>
<comment type="function">
    <text evidence="1">Site-specific tyrosine recombinase, which acts by catalyzing the cutting and rejoining of the recombining DNA molecules.</text>
</comment>
<dbReference type="Gene3D" id="1.10.150.130">
    <property type="match status" value="1"/>
</dbReference>
<dbReference type="AlphaFoldDB" id="A0A926E760"/>
<organism evidence="7 8">
    <name type="scientific">Fumia xinanensis</name>
    <dbReference type="NCBI Taxonomy" id="2763659"/>
    <lineage>
        <taxon>Bacteria</taxon>
        <taxon>Bacillati</taxon>
        <taxon>Bacillota</taxon>
        <taxon>Clostridia</taxon>
        <taxon>Eubacteriales</taxon>
        <taxon>Oscillospiraceae</taxon>
        <taxon>Fumia</taxon>
    </lineage>
</organism>
<dbReference type="InterPro" id="IPR004107">
    <property type="entry name" value="Integrase_SAM-like_N"/>
</dbReference>
<evidence type="ECO:0000259" key="6">
    <source>
        <dbReference type="PROSITE" id="PS51898"/>
    </source>
</evidence>
<gene>
    <name evidence="7" type="ORF">H8710_11610</name>
</gene>
<reference evidence="7" key="1">
    <citation type="submission" date="2020-08" db="EMBL/GenBank/DDBJ databases">
        <title>Genome public.</title>
        <authorList>
            <person name="Liu C."/>
            <person name="Sun Q."/>
        </authorList>
    </citation>
    <scope>NUCLEOTIDE SEQUENCE</scope>
    <source>
        <strain evidence="7">NSJ-33</strain>
    </source>
</reference>
<sequence>MASIVNRNGNIYVVYKLKDNFGNSKQVWESGFESKEAAQDRIDNLKVLLKQGKVVIPNNVTLEQYYPLWLEKKAPKWSPKNYSTYQSHFANHIIPYLGYMQMQKIRTKDIEKLFEILSRTLKSTYIGGVRVRPLESDNSIPPEKKKYLSQYTIRGVDTALRTFFNDAVDEKLLAESPMPKDKPQYEKVEKAIWDDETMAYALSLLEEDNKQLLHLAIHMAFVGALRGGEVTGILINCVDLKNSRVAIRTILQRITKEALKKTRREAISFVFPNVVEDKKVKSCLVLKVPKTKKSVRDMFLTAPLVKEIQQRLDQIQQDKKRLGNQYNDYGLLFCLENGNPIEPALITKWFEAWQKERKENFPELDFHGLRHSGTTSFVAKSHGDYKSVQGITGHSTMEMIEHYTHGQDSARKRLVDRFEESFYNQNHNTFQKNMNPLLAALVEKAKEDATTRTLLLELSNDNPDMQKALLTAILNGS</sequence>
<evidence type="ECO:0000256" key="3">
    <source>
        <dbReference type="ARBA" id="ARBA00022908"/>
    </source>
</evidence>
<dbReference type="PANTHER" id="PTHR30629">
    <property type="entry name" value="PROPHAGE INTEGRASE"/>
    <property type="match status" value="1"/>
</dbReference>
<dbReference type="InterPro" id="IPR013762">
    <property type="entry name" value="Integrase-like_cat_sf"/>
</dbReference>
<dbReference type="Gene3D" id="1.10.443.10">
    <property type="entry name" value="Intergrase catalytic core"/>
    <property type="match status" value="1"/>
</dbReference>
<proteinExistence type="inferred from homology"/>
<dbReference type="Proteomes" id="UP000610760">
    <property type="component" value="Unassembled WGS sequence"/>
</dbReference>
<evidence type="ECO:0000256" key="5">
    <source>
        <dbReference type="ARBA" id="ARBA00023172"/>
    </source>
</evidence>
<keyword evidence="5" id="KW-0233">DNA recombination</keyword>
<evidence type="ECO:0000256" key="1">
    <source>
        <dbReference type="ARBA" id="ARBA00003283"/>
    </source>
</evidence>
<dbReference type="GO" id="GO:0006310">
    <property type="term" value="P:DNA recombination"/>
    <property type="evidence" value="ECO:0007669"/>
    <property type="project" value="UniProtKB-KW"/>
</dbReference>
<dbReference type="Pfam" id="PF14659">
    <property type="entry name" value="Phage_int_SAM_3"/>
    <property type="match status" value="1"/>
</dbReference>
<dbReference type="InterPro" id="IPR010998">
    <property type="entry name" value="Integrase_recombinase_N"/>
</dbReference>
<keyword evidence="4" id="KW-0238">DNA-binding</keyword>
<name>A0A926E760_9FIRM</name>
<comment type="similarity">
    <text evidence="2">Belongs to the 'phage' integrase family.</text>
</comment>
<dbReference type="RefSeq" id="WP_249295927.1">
    <property type="nucleotide sequence ID" value="NZ_JACRSV010000004.1"/>
</dbReference>
<dbReference type="InterPro" id="IPR011010">
    <property type="entry name" value="DNA_brk_join_enz"/>
</dbReference>
<accession>A0A926E760</accession>
<keyword evidence="8" id="KW-1185">Reference proteome</keyword>
<dbReference type="EMBL" id="JACRSV010000004">
    <property type="protein sequence ID" value="MBC8560710.1"/>
    <property type="molecule type" value="Genomic_DNA"/>
</dbReference>
<evidence type="ECO:0000313" key="8">
    <source>
        <dbReference type="Proteomes" id="UP000610760"/>
    </source>
</evidence>
<dbReference type="PROSITE" id="PS51898">
    <property type="entry name" value="TYR_RECOMBINASE"/>
    <property type="match status" value="1"/>
</dbReference>
<evidence type="ECO:0000256" key="4">
    <source>
        <dbReference type="ARBA" id="ARBA00023125"/>
    </source>
</evidence>
<comment type="caution">
    <text evidence="7">The sequence shown here is derived from an EMBL/GenBank/DDBJ whole genome shotgun (WGS) entry which is preliminary data.</text>
</comment>
<dbReference type="InterPro" id="IPR002104">
    <property type="entry name" value="Integrase_catalytic"/>
</dbReference>
<dbReference type="Pfam" id="PF00589">
    <property type="entry name" value="Phage_integrase"/>
    <property type="match status" value="1"/>
</dbReference>
<dbReference type="GO" id="GO:0003677">
    <property type="term" value="F:DNA binding"/>
    <property type="evidence" value="ECO:0007669"/>
    <property type="project" value="UniProtKB-KW"/>
</dbReference>
<evidence type="ECO:0000313" key="7">
    <source>
        <dbReference type="EMBL" id="MBC8560710.1"/>
    </source>
</evidence>
<dbReference type="PANTHER" id="PTHR30629:SF2">
    <property type="entry name" value="PROPHAGE INTEGRASE INTS-RELATED"/>
    <property type="match status" value="1"/>
</dbReference>
<keyword evidence="3" id="KW-0229">DNA integration</keyword>
<protein>
    <submittedName>
        <fullName evidence="7">Tyrosine-type recombinase/integrase</fullName>
    </submittedName>
</protein>
<feature type="domain" description="Tyr recombinase" evidence="6">
    <location>
        <begin position="191"/>
        <end position="417"/>
    </location>
</feature>